<comment type="caution">
    <text evidence="2">The sequence shown here is derived from an EMBL/GenBank/DDBJ whole genome shotgun (WGS) entry which is preliminary data.</text>
</comment>
<protein>
    <recommendedName>
        <fullName evidence="4">ABC transporter permease</fullName>
    </recommendedName>
</protein>
<accession>A0ABX3IFV2</accession>
<name>A0ABX3IFV2_9BACT</name>
<organism evidence="2 3">
    <name type="scientific">Thermosipho affectus</name>
    <dbReference type="NCBI Taxonomy" id="660294"/>
    <lineage>
        <taxon>Bacteria</taxon>
        <taxon>Thermotogati</taxon>
        <taxon>Thermotogota</taxon>
        <taxon>Thermotogae</taxon>
        <taxon>Thermotogales</taxon>
        <taxon>Fervidobacteriaceae</taxon>
        <taxon>Thermosipho</taxon>
    </lineage>
</organism>
<feature type="transmembrane region" description="Helical" evidence="1">
    <location>
        <begin position="91"/>
        <end position="108"/>
    </location>
</feature>
<evidence type="ECO:0000313" key="2">
    <source>
        <dbReference type="EMBL" id="ONN26702.1"/>
    </source>
</evidence>
<keyword evidence="1" id="KW-0472">Membrane</keyword>
<evidence type="ECO:0000256" key="1">
    <source>
        <dbReference type="SAM" id="Phobius"/>
    </source>
</evidence>
<feature type="transmembrane region" description="Helical" evidence="1">
    <location>
        <begin position="66"/>
        <end position="85"/>
    </location>
</feature>
<dbReference type="Proteomes" id="UP000242616">
    <property type="component" value="Unassembled WGS sequence"/>
</dbReference>
<feature type="transmembrane region" description="Helical" evidence="1">
    <location>
        <begin position="20"/>
        <end position="45"/>
    </location>
</feature>
<proteinExistence type="predicted"/>
<evidence type="ECO:0008006" key="4">
    <source>
        <dbReference type="Google" id="ProtNLM"/>
    </source>
</evidence>
<keyword evidence="1" id="KW-0812">Transmembrane</keyword>
<evidence type="ECO:0000313" key="3">
    <source>
        <dbReference type="Proteomes" id="UP000242616"/>
    </source>
</evidence>
<feature type="transmembrane region" description="Helical" evidence="1">
    <location>
        <begin position="154"/>
        <end position="173"/>
    </location>
</feature>
<sequence>MKKVEALFEIIIKEKSGSWFFWFLLLFIPYTNIFSVFFLSNLVLGSKIKSKKDKLFYYLPFTKKEVFLYLYTFLMLLICSVTILIEHSQAIYFLIFSTFIFSLATIAASFGIDNLAITIIFLIVDSILTKIGSLQLDINFNPYLLISPTYQGNILYSALFSALLLFLAYRVYVGGESYVKN</sequence>
<gene>
    <name evidence="2" type="ORF">XJ44_07475</name>
</gene>
<dbReference type="EMBL" id="LBFC01000022">
    <property type="protein sequence ID" value="ONN26702.1"/>
    <property type="molecule type" value="Genomic_DNA"/>
</dbReference>
<keyword evidence="1" id="KW-1133">Transmembrane helix</keyword>
<reference evidence="2 3" key="1">
    <citation type="submission" date="2015-06" db="EMBL/GenBank/DDBJ databases">
        <title>Genome sequencing of Thermotogales isolates from hydrothermal vents.</title>
        <authorList>
            <person name="Haverkamp T.H."/>
            <person name="Kublanov I.V."/>
            <person name="Nesbo C.L."/>
        </authorList>
    </citation>
    <scope>NUCLEOTIDE SEQUENCE [LARGE SCALE GENOMIC DNA]</scope>
    <source>
        <strain evidence="3">ik275mar</strain>
    </source>
</reference>
<dbReference type="RefSeq" id="WP_075666365.1">
    <property type="nucleotide sequence ID" value="NZ_LBFC01000022.1"/>
</dbReference>
<feature type="transmembrane region" description="Helical" evidence="1">
    <location>
        <begin position="115"/>
        <end position="134"/>
    </location>
</feature>
<keyword evidence="3" id="KW-1185">Reference proteome</keyword>